<dbReference type="VEuPathDB" id="FungiDB:AeMF1_004829"/>
<evidence type="ECO:0000313" key="1">
    <source>
        <dbReference type="EMBL" id="KAF0736082.1"/>
    </source>
</evidence>
<evidence type="ECO:0000313" key="2">
    <source>
        <dbReference type="Proteomes" id="UP000481153"/>
    </source>
</evidence>
<comment type="caution">
    <text evidence="1">The sequence shown here is derived from an EMBL/GenBank/DDBJ whole genome shotgun (WGS) entry which is preliminary data.</text>
</comment>
<reference evidence="1 2" key="1">
    <citation type="submission" date="2019-07" db="EMBL/GenBank/DDBJ databases">
        <title>Genomics analysis of Aphanomyces spp. identifies a new class of oomycete effector associated with host adaptation.</title>
        <authorList>
            <person name="Gaulin E."/>
        </authorList>
    </citation>
    <scope>NUCLEOTIDE SEQUENCE [LARGE SCALE GENOMIC DNA]</scope>
    <source>
        <strain evidence="1 2">ATCC 201684</strain>
    </source>
</reference>
<evidence type="ECO:0008006" key="3">
    <source>
        <dbReference type="Google" id="ProtNLM"/>
    </source>
</evidence>
<accession>A0A6G0X7R3</accession>
<name>A0A6G0X7R3_9STRA</name>
<dbReference type="Proteomes" id="UP000481153">
    <property type="component" value="Unassembled WGS sequence"/>
</dbReference>
<organism evidence="1 2">
    <name type="scientific">Aphanomyces euteiches</name>
    <dbReference type="NCBI Taxonomy" id="100861"/>
    <lineage>
        <taxon>Eukaryota</taxon>
        <taxon>Sar</taxon>
        <taxon>Stramenopiles</taxon>
        <taxon>Oomycota</taxon>
        <taxon>Saprolegniomycetes</taxon>
        <taxon>Saprolegniales</taxon>
        <taxon>Verrucalvaceae</taxon>
        <taxon>Aphanomyces</taxon>
    </lineage>
</organism>
<keyword evidence="2" id="KW-1185">Reference proteome</keyword>
<dbReference type="EMBL" id="VJMJ01000090">
    <property type="protein sequence ID" value="KAF0736082.1"/>
    <property type="molecule type" value="Genomic_DNA"/>
</dbReference>
<dbReference type="AlphaFoldDB" id="A0A6G0X7R3"/>
<protein>
    <recommendedName>
        <fullName evidence="3">START domain-containing protein</fullName>
    </recommendedName>
</protein>
<gene>
    <name evidence="1" type="ORF">Ae201684_007668</name>
</gene>
<proteinExistence type="predicted"/>
<sequence length="413" mass="47356">MASEDGESGVVQDLHFLFASDEELRVDLAYVCSLLESPESTTVALAKTSKTISHQDRRKQEILLLRRQVDILKAKLLELQHQATAKPDMTVWERAARNQSYACGKALSENEQLRSNIEQNAFFIQELVYTLRKKPRLTSNVDSEEWRAFKLVAQKSLRIAAIHAIADHQFNQLQTAMIKAGIYGCHDDIIRYELVQMPDGRIMPERIYQATLNAPFRTIGAAVWKVFNGEHPMRIPEGAEETLEAIDLHTVYQTFHNTSKSISVHSNMIYKYYVEVDREVIVWRSVLEDALMPHMNEGEVHNRWGWLVVAPTSNSTVCRVTYIHQMLPLNRDERPAFAECVERKKMIAAKYAFGQAPEIPGTFPGRAVNEAMDFPIPFEKRTLLDRDKEMEWTLKHVIDKAVVDFARSNPSSR</sequence>